<keyword evidence="1" id="KW-0812">Transmembrane</keyword>
<name>A0A9X3FM58_9LACT</name>
<keyword evidence="1" id="KW-1133">Transmembrane helix</keyword>
<feature type="transmembrane region" description="Helical" evidence="1">
    <location>
        <begin position="87"/>
        <end position="105"/>
    </location>
</feature>
<organism evidence="2 3">
    <name type="scientific">Aerococcus kribbianus</name>
    <dbReference type="NCBI Taxonomy" id="2999064"/>
    <lineage>
        <taxon>Bacteria</taxon>
        <taxon>Bacillati</taxon>
        <taxon>Bacillota</taxon>
        <taxon>Bacilli</taxon>
        <taxon>Lactobacillales</taxon>
        <taxon>Aerococcaceae</taxon>
        <taxon>Aerococcus</taxon>
    </lineage>
</organism>
<dbReference type="InterPro" id="IPR008407">
    <property type="entry name" value="Brnchd-chn_aa_trnsp_AzlD"/>
</dbReference>
<keyword evidence="3" id="KW-1185">Reference proteome</keyword>
<reference evidence="2" key="1">
    <citation type="submission" date="2022-12" db="EMBL/GenBank/DDBJ databases">
        <title>Description and comparative metabolic analysis of Aerococcus sp. nov., isolated from the feces of a pig.</title>
        <authorList>
            <person name="Chang Y.-H."/>
        </authorList>
    </citation>
    <scope>NUCLEOTIDE SEQUENCE</scope>
    <source>
        <strain evidence="2">YH-aer222</strain>
    </source>
</reference>
<feature type="transmembrane region" description="Helical" evidence="1">
    <location>
        <begin position="37"/>
        <end position="57"/>
    </location>
</feature>
<proteinExistence type="predicted"/>
<dbReference type="Pfam" id="PF05437">
    <property type="entry name" value="AzlD"/>
    <property type="match status" value="1"/>
</dbReference>
<evidence type="ECO:0000313" key="3">
    <source>
        <dbReference type="Proteomes" id="UP001146670"/>
    </source>
</evidence>
<comment type="caution">
    <text evidence="2">The sequence shown here is derived from an EMBL/GenBank/DDBJ whole genome shotgun (WGS) entry which is preliminary data.</text>
</comment>
<keyword evidence="1" id="KW-0472">Membrane</keyword>
<dbReference type="RefSeq" id="WP_268751681.1">
    <property type="nucleotide sequence ID" value="NZ_JAPRFQ010000001.1"/>
</dbReference>
<protein>
    <submittedName>
        <fullName evidence="2">AzlD domain-containing protein</fullName>
    </submittedName>
</protein>
<accession>A0A9X3FM58</accession>
<dbReference type="EMBL" id="JAPRFR010000001">
    <property type="protein sequence ID" value="MCZ0725360.1"/>
    <property type="molecule type" value="Genomic_DNA"/>
</dbReference>
<gene>
    <name evidence="2" type="ORF">OW157_02115</name>
</gene>
<dbReference type="AlphaFoldDB" id="A0A9X3FM58"/>
<evidence type="ECO:0000313" key="2">
    <source>
        <dbReference type="EMBL" id="MCZ0725360.1"/>
    </source>
</evidence>
<evidence type="ECO:0000256" key="1">
    <source>
        <dbReference type="SAM" id="Phobius"/>
    </source>
</evidence>
<dbReference type="Proteomes" id="UP001146670">
    <property type="component" value="Unassembled WGS sequence"/>
</dbReference>
<sequence length="106" mass="11860">MTIGLLILLAGSVCILMRVLPILFMRRLQLSPQVLNAFHYLPIIIFTAMIATDIFFWQGNFSLNILTNIKLLPSVLAAWMAYKTGDITKTVLAGLALITIMYVVFV</sequence>
<feature type="transmembrane region" description="Helical" evidence="1">
    <location>
        <begin position="6"/>
        <end position="25"/>
    </location>
</feature>